<evidence type="ECO:0000313" key="2">
    <source>
        <dbReference type="EMBL" id="KAJ7697658.1"/>
    </source>
</evidence>
<gene>
    <name evidence="2" type="ORF">B0H17DRAFT_1197319</name>
</gene>
<evidence type="ECO:0000256" key="1">
    <source>
        <dbReference type="SAM" id="MobiDB-lite"/>
    </source>
</evidence>
<proteinExistence type="predicted"/>
<keyword evidence="3" id="KW-1185">Reference proteome</keyword>
<reference evidence="2" key="1">
    <citation type="submission" date="2023-03" db="EMBL/GenBank/DDBJ databases">
        <title>Massive genome expansion in bonnet fungi (Mycena s.s.) driven by repeated elements and novel gene families across ecological guilds.</title>
        <authorList>
            <consortium name="Lawrence Berkeley National Laboratory"/>
            <person name="Harder C.B."/>
            <person name="Miyauchi S."/>
            <person name="Viragh M."/>
            <person name="Kuo A."/>
            <person name="Thoen E."/>
            <person name="Andreopoulos B."/>
            <person name="Lu D."/>
            <person name="Skrede I."/>
            <person name="Drula E."/>
            <person name="Henrissat B."/>
            <person name="Morin E."/>
            <person name="Kohler A."/>
            <person name="Barry K."/>
            <person name="LaButti K."/>
            <person name="Morin E."/>
            <person name="Salamov A."/>
            <person name="Lipzen A."/>
            <person name="Mereny Z."/>
            <person name="Hegedus B."/>
            <person name="Baldrian P."/>
            <person name="Stursova M."/>
            <person name="Weitz H."/>
            <person name="Taylor A."/>
            <person name="Grigoriev I.V."/>
            <person name="Nagy L.G."/>
            <person name="Martin F."/>
            <person name="Kauserud H."/>
        </authorList>
    </citation>
    <scope>NUCLEOTIDE SEQUENCE</scope>
    <source>
        <strain evidence="2">CBHHK067</strain>
    </source>
</reference>
<protein>
    <submittedName>
        <fullName evidence="2">Uncharacterized protein</fullName>
    </submittedName>
</protein>
<dbReference type="EMBL" id="JARKIE010000029">
    <property type="protein sequence ID" value="KAJ7697658.1"/>
    <property type="molecule type" value="Genomic_DNA"/>
</dbReference>
<dbReference type="AlphaFoldDB" id="A0AAD7DRH9"/>
<feature type="region of interest" description="Disordered" evidence="1">
    <location>
        <begin position="1"/>
        <end position="29"/>
    </location>
</feature>
<accession>A0AAD7DRH9</accession>
<organism evidence="2 3">
    <name type="scientific">Mycena rosella</name>
    <name type="common">Pink bonnet</name>
    <name type="synonym">Agaricus rosellus</name>
    <dbReference type="NCBI Taxonomy" id="1033263"/>
    <lineage>
        <taxon>Eukaryota</taxon>
        <taxon>Fungi</taxon>
        <taxon>Dikarya</taxon>
        <taxon>Basidiomycota</taxon>
        <taxon>Agaricomycotina</taxon>
        <taxon>Agaricomycetes</taxon>
        <taxon>Agaricomycetidae</taxon>
        <taxon>Agaricales</taxon>
        <taxon>Marasmiineae</taxon>
        <taxon>Mycenaceae</taxon>
        <taxon>Mycena</taxon>
    </lineage>
</organism>
<sequence>MEGSLDSRSFGPSADRAGTRSLPSSFISTRPEAHFTRQFAVSRGRMANAANMTRRRADARLLSAASPVTPRRQALMDRVTALEAMATKFASDNAGLKEKNDLLVARADDLGRRLHNKTRQANRARVSADTLRDALGRSKHARAIQAGRLERRKRDGIEKALTEVRLGLTKRWMKGKGGTFTELSREIFRDLVPLNVLAVNVGPVIHTVGRGLGLQVQDHISSRQIGRVMEEGGIASDILELAVTS</sequence>
<dbReference type="Proteomes" id="UP001221757">
    <property type="component" value="Unassembled WGS sequence"/>
</dbReference>
<comment type="caution">
    <text evidence="2">The sequence shown here is derived from an EMBL/GenBank/DDBJ whole genome shotgun (WGS) entry which is preliminary data.</text>
</comment>
<evidence type="ECO:0000313" key="3">
    <source>
        <dbReference type="Proteomes" id="UP001221757"/>
    </source>
</evidence>
<name>A0AAD7DRH9_MYCRO</name>